<dbReference type="STRING" id="595494.Tola_0954"/>
<dbReference type="eggNOG" id="COG1361">
    <property type="taxonomic scope" value="Bacteria"/>
</dbReference>
<feature type="domain" description="Alpha-galactosidase NEW3" evidence="2">
    <location>
        <begin position="569"/>
        <end position="642"/>
    </location>
</feature>
<dbReference type="Pfam" id="PF05548">
    <property type="entry name" value="Peptidase_M11"/>
    <property type="match status" value="1"/>
</dbReference>
<dbReference type="OrthoDB" id="5904383at2"/>
<sequence>MKSFLAFTASGYGLSARVCRLAMMLAVVSSLGVASTTVFAEPAIQAASAVSTSQVRQQSLELARLMARYRQSDETDQANLLSEIQTLIEQRQVLLAELVANDTAAALRSVLPLQAALGMPAEVQNRLEQRQAQAGTLEVVYEDYPDNSHKLRHFLNTDAGERLELHFAGQAPDLQSGGRAQAKGLRVGNSLALEPGNIETQALNGTTSSTATASSVTIQPNTFGEQKTLVMLVNFQDAPANQPWTVEQARSMVFGNVSDYYRENSYQQTWLTGDVLGWFTIAADSTSCDTTKLAQLADTAASNAGANLSSYQRRVYIFPKISSCGWTGMGSVGGLPSQSWINGSLTLTAIGHEMGHNFGLQHSHALECGTTVLGSSCQSYEYGDWLDIMGNSTAGHLAPFQKQQLGWLGYGSSPNITEVSSSGTYTLTPYEVNDGNTKALKLPMGTDPLSGLPKWYYLEYRQAQGADGFLVNYNAVLNGVVMRTGVDADRRTSYLLDMTPASNASSYYDWEDVALPGGMSYVDGDAGITITNDWTNGTQASVTIELGVQSCQHAQPLLSLTPAQGAWVAPGSAVNYTLTLTNRDSSSCSSSQFDLRAQPLTGWTASFAQSALNVAPGQSASTTLTVTSAVTAPEGYYDIPLSVVNSNATGYSATGTVTYVVSAPVAENAAPVAIADSAATLENTAVNITVLSNDYDPEGQVLNLVSTTTPAHGSVSVNADGSLKYQPTRRFKGTDSFSYQISDGSKSASATVSVTVGSGTTTGKGKKS</sequence>
<dbReference type="Pfam" id="PF10633">
    <property type="entry name" value="NPCBM_assoc"/>
    <property type="match status" value="1"/>
</dbReference>
<evidence type="ECO:0000313" key="3">
    <source>
        <dbReference type="EMBL" id="ACQ92582.1"/>
    </source>
</evidence>
<dbReference type="Pfam" id="PF17963">
    <property type="entry name" value="Big_9"/>
    <property type="match status" value="1"/>
</dbReference>
<feature type="domain" description="Peptidase M11 gametolysin" evidence="1">
    <location>
        <begin position="227"/>
        <end position="436"/>
    </location>
</feature>
<dbReference type="RefSeq" id="WP_012729181.1">
    <property type="nucleotide sequence ID" value="NC_012691.1"/>
</dbReference>
<dbReference type="SUPFAM" id="SSF55486">
    <property type="entry name" value="Metalloproteases ('zincins'), catalytic domain"/>
    <property type="match status" value="1"/>
</dbReference>
<protein>
    <submittedName>
        <fullName evidence="3">Peptidase M11 gametolysin</fullName>
    </submittedName>
</protein>
<dbReference type="HOGENOM" id="CLU_011423_0_0_6"/>
<dbReference type="KEGG" id="tau:Tola_0954"/>
<evidence type="ECO:0000259" key="1">
    <source>
        <dbReference type="Pfam" id="PF05548"/>
    </source>
</evidence>
<dbReference type="InterPro" id="IPR008752">
    <property type="entry name" value="Peptidase_M11"/>
</dbReference>
<dbReference type="Proteomes" id="UP000009073">
    <property type="component" value="Chromosome"/>
</dbReference>
<evidence type="ECO:0000259" key="2">
    <source>
        <dbReference type="Pfam" id="PF10633"/>
    </source>
</evidence>
<dbReference type="AlphaFoldDB" id="C4LCL8"/>
<dbReference type="InterPro" id="IPR018905">
    <property type="entry name" value="A-galactase_NEW3"/>
</dbReference>
<keyword evidence="4" id="KW-1185">Reference proteome</keyword>
<dbReference type="Gene3D" id="2.60.40.10">
    <property type="entry name" value="Immunoglobulins"/>
    <property type="match status" value="1"/>
</dbReference>
<gene>
    <name evidence="3" type="ordered locus">Tola_0954</name>
</gene>
<dbReference type="Gene3D" id="2.60.40.2810">
    <property type="match status" value="1"/>
</dbReference>
<reference evidence="4" key="1">
    <citation type="submission" date="2009-05" db="EMBL/GenBank/DDBJ databases">
        <title>Complete sequence of Tolumonas auensis DSM 9187.</title>
        <authorList>
            <consortium name="US DOE Joint Genome Institute"/>
            <person name="Lucas S."/>
            <person name="Copeland A."/>
            <person name="Lapidus A."/>
            <person name="Glavina del Rio T."/>
            <person name="Tice H."/>
            <person name="Bruce D."/>
            <person name="Goodwin L."/>
            <person name="Pitluck S."/>
            <person name="Chertkov O."/>
            <person name="Brettin T."/>
            <person name="Detter J.C."/>
            <person name="Han C."/>
            <person name="Larimer F."/>
            <person name="Land M."/>
            <person name="Hauser L."/>
            <person name="Kyrpides N."/>
            <person name="Mikhailova N."/>
            <person name="Spring S."/>
            <person name="Beller H."/>
        </authorList>
    </citation>
    <scope>NUCLEOTIDE SEQUENCE [LARGE SCALE GENOMIC DNA]</scope>
    <source>
        <strain evidence="4">DSM 9187 / TA4</strain>
    </source>
</reference>
<reference evidence="3 4" key="2">
    <citation type="journal article" date="2011" name="Stand. Genomic Sci.">
        <title>Complete genome sequence of Tolumonas auensis type strain (TA 4).</title>
        <authorList>
            <person name="Chertkov O."/>
            <person name="Copeland A."/>
            <person name="Lucas S."/>
            <person name="Lapidus A."/>
            <person name="Berry K.W."/>
            <person name="Detter J.C."/>
            <person name="Del Rio T.G."/>
            <person name="Hammon N."/>
            <person name="Dalin E."/>
            <person name="Tice H."/>
            <person name="Pitluck S."/>
            <person name="Richardson P."/>
            <person name="Bruce D."/>
            <person name="Goodwin L."/>
            <person name="Han C."/>
            <person name="Tapia R."/>
            <person name="Saunders E."/>
            <person name="Schmutz J."/>
            <person name="Brettin T."/>
            <person name="Larimer F."/>
            <person name="Land M."/>
            <person name="Hauser L."/>
            <person name="Spring S."/>
            <person name="Rohde M."/>
            <person name="Kyrpides N.C."/>
            <person name="Ivanova N."/>
            <person name="Goker M."/>
            <person name="Beller H.R."/>
            <person name="Klenk H.P."/>
            <person name="Woyke T."/>
        </authorList>
    </citation>
    <scope>NUCLEOTIDE SEQUENCE [LARGE SCALE GENOMIC DNA]</scope>
    <source>
        <strain evidence="4">DSM 9187 / TA4</strain>
    </source>
</reference>
<organism evidence="3 4">
    <name type="scientific">Tolumonas auensis (strain DSM 9187 / NBRC 110442 / TA 4)</name>
    <dbReference type="NCBI Taxonomy" id="595494"/>
    <lineage>
        <taxon>Bacteria</taxon>
        <taxon>Pseudomonadati</taxon>
        <taxon>Pseudomonadota</taxon>
        <taxon>Gammaproteobacteria</taxon>
        <taxon>Aeromonadales</taxon>
        <taxon>Aeromonadaceae</taxon>
        <taxon>Tolumonas</taxon>
    </lineage>
</organism>
<dbReference type="InterPro" id="IPR013783">
    <property type="entry name" value="Ig-like_fold"/>
</dbReference>
<accession>C4LCL8</accession>
<name>C4LCL8_TOLAT</name>
<dbReference type="EMBL" id="CP001616">
    <property type="protein sequence ID" value="ACQ92582.1"/>
    <property type="molecule type" value="Genomic_DNA"/>
</dbReference>
<evidence type="ECO:0000313" key="4">
    <source>
        <dbReference type="Proteomes" id="UP000009073"/>
    </source>
</evidence>
<proteinExistence type="predicted"/>